<reference evidence="2" key="1">
    <citation type="journal article" date="2018" name="Genome Biol. Evol.">
        <title>Genomics and development of Lentinus tigrinus, a white-rot wood-decaying mushroom with dimorphic fruiting bodies.</title>
        <authorList>
            <person name="Wu B."/>
            <person name="Xu Z."/>
            <person name="Knudson A."/>
            <person name="Carlson A."/>
            <person name="Chen N."/>
            <person name="Kovaka S."/>
            <person name="LaButti K."/>
            <person name="Lipzen A."/>
            <person name="Pennachio C."/>
            <person name="Riley R."/>
            <person name="Schakwitz W."/>
            <person name="Umezawa K."/>
            <person name="Ohm R.A."/>
            <person name="Grigoriev I.V."/>
            <person name="Nagy L.G."/>
            <person name="Gibbons J."/>
            <person name="Hibbett D."/>
        </authorList>
    </citation>
    <scope>NUCLEOTIDE SEQUENCE [LARGE SCALE GENOMIC DNA]</scope>
    <source>
        <strain evidence="2">ALCF2SS1-6</strain>
    </source>
</reference>
<evidence type="ECO:0000256" key="1">
    <source>
        <dbReference type="SAM" id="MobiDB-lite"/>
    </source>
</evidence>
<evidence type="ECO:0000313" key="3">
    <source>
        <dbReference type="Proteomes" id="UP000313359"/>
    </source>
</evidence>
<keyword evidence="3" id="KW-1185">Reference proteome</keyword>
<gene>
    <name evidence="2" type="ORF">L227DRAFT_653669</name>
</gene>
<feature type="compositionally biased region" description="Polar residues" evidence="1">
    <location>
        <begin position="65"/>
        <end position="80"/>
    </location>
</feature>
<accession>A0A5C2S8Q6</accession>
<feature type="region of interest" description="Disordered" evidence="1">
    <location>
        <begin position="58"/>
        <end position="80"/>
    </location>
</feature>
<dbReference type="EMBL" id="ML122267">
    <property type="protein sequence ID" value="RPD60203.1"/>
    <property type="molecule type" value="Genomic_DNA"/>
</dbReference>
<sequence length="80" mass="9397">MPYNSYTGEYYDVTSRGTNDYGNRWDNRVTEKGQRGYHYSNQDGSYYYKNPDGSRYYKRGDGYSRHTSTSGKVTQRFGSK</sequence>
<dbReference type="Proteomes" id="UP000313359">
    <property type="component" value="Unassembled WGS sequence"/>
</dbReference>
<protein>
    <submittedName>
        <fullName evidence="2">Uncharacterized protein</fullName>
    </submittedName>
</protein>
<feature type="region of interest" description="Disordered" evidence="1">
    <location>
        <begin position="33"/>
        <end position="52"/>
    </location>
</feature>
<organism evidence="2 3">
    <name type="scientific">Lentinus tigrinus ALCF2SS1-6</name>
    <dbReference type="NCBI Taxonomy" id="1328759"/>
    <lineage>
        <taxon>Eukaryota</taxon>
        <taxon>Fungi</taxon>
        <taxon>Dikarya</taxon>
        <taxon>Basidiomycota</taxon>
        <taxon>Agaricomycotina</taxon>
        <taxon>Agaricomycetes</taxon>
        <taxon>Polyporales</taxon>
        <taxon>Polyporaceae</taxon>
        <taxon>Lentinus</taxon>
    </lineage>
</organism>
<dbReference type="OrthoDB" id="5415522at2759"/>
<evidence type="ECO:0000313" key="2">
    <source>
        <dbReference type="EMBL" id="RPD60203.1"/>
    </source>
</evidence>
<dbReference type="STRING" id="1328759.A0A5C2S8Q6"/>
<proteinExistence type="predicted"/>
<name>A0A5C2S8Q6_9APHY</name>
<dbReference type="AlphaFoldDB" id="A0A5C2S8Q6"/>